<gene>
    <name evidence="3" type="ORF">BJ959_001889</name>
</gene>
<dbReference type="InterPro" id="IPR036196">
    <property type="entry name" value="Ptyr_pPase_sf"/>
</dbReference>
<name>A0A840X768_9MICO</name>
<dbReference type="EMBL" id="JACHBS010000001">
    <property type="protein sequence ID" value="MBB5618393.1"/>
    <property type="molecule type" value="Genomic_DNA"/>
</dbReference>
<dbReference type="Gene3D" id="3.40.50.2300">
    <property type="match status" value="1"/>
</dbReference>
<keyword evidence="4" id="KW-1185">Reference proteome</keyword>
<dbReference type="PANTHER" id="PTHR43428:SF1">
    <property type="entry name" value="ARSENATE REDUCTASE"/>
    <property type="match status" value="1"/>
</dbReference>
<dbReference type="InterPro" id="IPR036390">
    <property type="entry name" value="WH_DNA-bd_sf"/>
</dbReference>
<dbReference type="NCBIfam" id="NF033788">
    <property type="entry name" value="HTH_metalloreg"/>
    <property type="match status" value="1"/>
</dbReference>
<dbReference type="PANTHER" id="PTHR43428">
    <property type="entry name" value="ARSENATE REDUCTASE"/>
    <property type="match status" value="1"/>
</dbReference>
<dbReference type="SMART" id="SM00226">
    <property type="entry name" value="LMWPc"/>
    <property type="match status" value="1"/>
</dbReference>
<evidence type="ECO:0000259" key="2">
    <source>
        <dbReference type="PROSITE" id="PS50987"/>
    </source>
</evidence>
<evidence type="ECO:0000313" key="3">
    <source>
        <dbReference type="EMBL" id="MBB5618393.1"/>
    </source>
</evidence>
<organism evidence="3 4">
    <name type="scientific">Microcella frigidaquae</name>
    <dbReference type="NCBI Taxonomy" id="424758"/>
    <lineage>
        <taxon>Bacteria</taxon>
        <taxon>Bacillati</taxon>
        <taxon>Actinomycetota</taxon>
        <taxon>Actinomycetes</taxon>
        <taxon>Micrococcales</taxon>
        <taxon>Microbacteriaceae</taxon>
        <taxon>Microcella</taxon>
    </lineage>
</organism>
<dbReference type="Pfam" id="PF21234">
    <property type="entry name" value="Phosphatase-like_N"/>
    <property type="match status" value="1"/>
</dbReference>
<evidence type="ECO:0000313" key="4">
    <source>
        <dbReference type="Proteomes" id="UP000552883"/>
    </source>
</evidence>
<proteinExistence type="predicted"/>
<keyword evidence="1" id="KW-0059">Arsenical resistance</keyword>
<dbReference type="InterPro" id="IPR001845">
    <property type="entry name" value="HTH_ArsR_DNA-bd_dom"/>
</dbReference>
<accession>A0A840X768</accession>
<dbReference type="OrthoDB" id="9799372at2"/>
<dbReference type="SUPFAM" id="SSF52788">
    <property type="entry name" value="Phosphotyrosine protein phosphatases I"/>
    <property type="match status" value="1"/>
</dbReference>
<dbReference type="SUPFAM" id="SSF46785">
    <property type="entry name" value="Winged helix' DNA-binding domain"/>
    <property type="match status" value="1"/>
</dbReference>
<evidence type="ECO:0000256" key="1">
    <source>
        <dbReference type="ARBA" id="ARBA00022849"/>
    </source>
</evidence>
<dbReference type="Pfam" id="PF01451">
    <property type="entry name" value="LMWPc"/>
    <property type="match status" value="1"/>
</dbReference>
<reference evidence="3 4" key="1">
    <citation type="submission" date="2020-08" db="EMBL/GenBank/DDBJ databases">
        <title>Sequencing the genomes of 1000 actinobacteria strains.</title>
        <authorList>
            <person name="Klenk H.-P."/>
        </authorList>
    </citation>
    <scope>NUCLEOTIDE SEQUENCE [LARGE SCALE GENOMIC DNA]</scope>
    <source>
        <strain evidence="3 4">DSM 23889</strain>
    </source>
</reference>
<dbReference type="Pfam" id="PF12840">
    <property type="entry name" value="HTH_20"/>
    <property type="match status" value="1"/>
</dbReference>
<sequence>MRAAGAAANAGRSPEPLAPELAALGDATRGAIVRLLLDAPDRALTVGRLTDALALRQPTVSHHLRVLHEAGLLDRTPRGREVWYALPEQVATRLEEWAAPVGDSAVSGALLGRIIDDLGTRFAGTFSRETVQRVVLESYDLLRERDGAGRALPSATAQFAAERLSAQQRSAGTARDERRREAGAPIDVLFVCVQNAGRSQLAAAIMRHLGGDRVRVRTAGSAPIDAIRPAVVTALDEIGVPLGGEFPKPLTDDVVRAADVVVTMGCGDACPVYPGRRYLDWAVDDPAGQPLEAVRRIRDDIDGRVRDLLSQLI</sequence>
<comment type="caution">
    <text evidence="3">The sequence shown here is derived from an EMBL/GenBank/DDBJ whole genome shotgun (WGS) entry which is preliminary data.</text>
</comment>
<dbReference type="Gene3D" id="1.10.8.1060">
    <property type="entry name" value="Corynebacterium glutamicum thioredoxin-dependent arsenate reductase, N-terminal domain"/>
    <property type="match status" value="1"/>
</dbReference>
<dbReference type="SMART" id="SM00418">
    <property type="entry name" value="HTH_ARSR"/>
    <property type="match status" value="1"/>
</dbReference>
<dbReference type="InterPro" id="IPR023485">
    <property type="entry name" value="Ptyr_pPase"/>
</dbReference>
<dbReference type="PRINTS" id="PR00778">
    <property type="entry name" value="HTHARSR"/>
</dbReference>
<dbReference type="InterPro" id="IPR011991">
    <property type="entry name" value="ArsR-like_HTH"/>
</dbReference>
<dbReference type="GO" id="GO:0003700">
    <property type="term" value="F:DNA-binding transcription factor activity"/>
    <property type="evidence" value="ECO:0007669"/>
    <property type="project" value="InterPro"/>
</dbReference>
<feature type="domain" description="HTH arsR-type" evidence="2">
    <location>
        <begin position="9"/>
        <end position="105"/>
    </location>
</feature>
<dbReference type="InterPro" id="IPR036388">
    <property type="entry name" value="WH-like_DNA-bd_sf"/>
</dbReference>
<dbReference type="InterPro" id="IPR048716">
    <property type="entry name" value="Phosphatase-like_N"/>
</dbReference>
<dbReference type="GO" id="GO:0046685">
    <property type="term" value="P:response to arsenic-containing substance"/>
    <property type="evidence" value="ECO:0007669"/>
    <property type="project" value="UniProtKB-KW"/>
</dbReference>
<dbReference type="CDD" id="cd00090">
    <property type="entry name" value="HTH_ARSR"/>
    <property type="match status" value="1"/>
</dbReference>
<dbReference type="AlphaFoldDB" id="A0A840X768"/>
<protein>
    <submittedName>
        <fullName evidence="3">ArsR family transcriptional regulator</fullName>
    </submittedName>
</protein>
<dbReference type="Proteomes" id="UP000552883">
    <property type="component" value="Unassembled WGS sequence"/>
</dbReference>
<dbReference type="RefSeq" id="WP_153982178.1">
    <property type="nucleotide sequence ID" value="NZ_BAAANZ010000002.1"/>
</dbReference>
<dbReference type="PROSITE" id="PS50987">
    <property type="entry name" value="HTH_ARSR_2"/>
    <property type="match status" value="1"/>
</dbReference>
<dbReference type="Gene3D" id="1.10.10.10">
    <property type="entry name" value="Winged helix-like DNA-binding domain superfamily/Winged helix DNA-binding domain"/>
    <property type="match status" value="1"/>
</dbReference>